<comment type="subcellular location">
    <subcellularLocation>
        <location evidence="1">Membrane</location>
        <topology evidence="1">Single-pass membrane protein</topology>
    </subcellularLocation>
</comment>
<evidence type="ECO:0000256" key="2">
    <source>
        <dbReference type="ARBA" id="ARBA00007647"/>
    </source>
</evidence>
<evidence type="ECO:0000313" key="7">
    <source>
        <dbReference type="EMBL" id="VDO08405.1"/>
    </source>
</evidence>
<reference evidence="9" key="1">
    <citation type="submission" date="2017-02" db="UniProtKB">
        <authorList>
            <consortium name="WormBaseParasite"/>
        </authorList>
    </citation>
    <scope>IDENTIFICATION</scope>
</reference>
<dbReference type="Pfam" id="PF01697">
    <property type="entry name" value="Glyco_transf_92"/>
    <property type="match status" value="1"/>
</dbReference>
<evidence type="ECO:0000256" key="5">
    <source>
        <dbReference type="ARBA" id="ARBA00023136"/>
    </source>
</evidence>
<keyword evidence="4 6" id="KW-0808">Transferase</keyword>
<dbReference type="GO" id="GO:0016020">
    <property type="term" value="C:membrane"/>
    <property type="evidence" value="ECO:0007669"/>
    <property type="project" value="UniProtKB-SubCell"/>
</dbReference>
<sequence>MGHPRNGIENCRNNLFSTLYRSHVKFIANFDLDDFPVAGNGSLPNVLNEINDENVNIAEIIVDWKLTKQKVAVFDMHNVYRNEIIPGESKQYGYVIHSSRRLFILHMR</sequence>
<keyword evidence="3 6" id="KW-0328">Glycosyltransferase</keyword>
<accession>A0A0N4VV92</accession>
<organism evidence="9">
    <name type="scientific">Haemonchus placei</name>
    <name type="common">Barber's pole worm</name>
    <dbReference type="NCBI Taxonomy" id="6290"/>
    <lineage>
        <taxon>Eukaryota</taxon>
        <taxon>Metazoa</taxon>
        <taxon>Ecdysozoa</taxon>
        <taxon>Nematoda</taxon>
        <taxon>Chromadorea</taxon>
        <taxon>Rhabditida</taxon>
        <taxon>Rhabditina</taxon>
        <taxon>Rhabditomorpha</taxon>
        <taxon>Strongyloidea</taxon>
        <taxon>Trichostrongylidae</taxon>
        <taxon>Haemonchus</taxon>
    </lineage>
</organism>
<dbReference type="Proteomes" id="UP000268014">
    <property type="component" value="Unassembled WGS sequence"/>
</dbReference>
<evidence type="ECO:0000256" key="1">
    <source>
        <dbReference type="ARBA" id="ARBA00004167"/>
    </source>
</evidence>
<evidence type="ECO:0000313" key="8">
    <source>
        <dbReference type="Proteomes" id="UP000268014"/>
    </source>
</evidence>
<dbReference type="OrthoDB" id="2526284at2759"/>
<comment type="similarity">
    <text evidence="2 6">Belongs to the glycosyltransferase 92 family.</text>
</comment>
<reference evidence="7 8" key="2">
    <citation type="submission" date="2018-11" db="EMBL/GenBank/DDBJ databases">
        <authorList>
            <consortium name="Pathogen Informatics"/>
        </authorList>
    </citation>
    <scope>NUCLEOTIDE SEQUENCE [LARGE SCALE GENOMIC DNA]</scope>
    <source>
        <strain evidence="7 8">MHpl1</strain>
    </source>
</reference>
<gene>
    <name evidence="7" type="ORF">HPLM_LOCUS1210</name>
</gene>
<dbReference type="InterPro" id="IPR008166">
    <property type="entry name" value="Glyco_transf_92"/>
</dbReference>
<proteinExistence type="inferred from homology"/>
<evidence type="ECO:0000256" key="4">
    <source>
        <dbReference type="ARBA" id="ARBA00022679"/>
    </source>
</evidence>
<protein>
    <recommendedName>
        <fullName evidence="6">Glycosyltransferase family 92 protein</fullName>
        <ecNumber evidence="6">2.4.1.-</ecNumber>
    </recommendedName>
</protein>
<dbReference type="GO" id="GO:0016757">
    <property type="term" value="F:glycosyltransferase activity"/>
    <property type="evidence" value="ECO:0007669"/>
    <property type="project" value="UniProtKB-UniRule"/>
</dbReference>
<evidence type="ECO:0000256" key="3">
    <source>
        <dbReference type="ARBA" id="ARBA00022676"/>
    </source>
</evidence>
<dbReference type="AlphaFoldDB" id="A0A0N4VV92"/>
<evidence type="ECO:0000313" key="9">
    <source>
        <dbReference type="WBParaSite" id="HPLM_0000121201-mRNA-1"/>
    </source>
</evidence>
<keyword evidence="5" id="KW-0472">Membrane</keyword>
<evidence type="ECO:0000256" key="6">
    <source>
        <dbReference type="RuleBase" id="RU366017"/>
    </source>
</evidence>
<keyword evidence="8" id="KW-1185">Reference proteome</keyword>
<dbReference type="WBParaSite" id="HPLM_0000121201-mRNA-1">
    <property type="protein sequence ID" value="HPLM_0000121201-mRNA-1"/>
    <property type="gene ID" value="HPLM_0000121201"/>
</dbReference>
<dbReference type="EMBL" id="UZAF01001460">
    <property type="protein sequence ID" value="VDO08405.1"/>
    <property type="molecule type" value="Genomic_DNA"/>
</dbReference>
<name>A0A0N4VV92_HAEPC</name>
<dbReference type="EC" id="2.4.1.-" evidence="6"/>